<keyword evidence="6" id="KW-0067">ATP-binding</keyword>
<feature type="domain" description="Histidine kinase" evidence="9">
    <location>
        <begin position="41"/>
        <end position="251"/>
    </location>
</feature>
<dbReference type="InterPro" id="IPR003661">
    <property type="entry name" value="HisK_dim/P_dom"/>
</dbReference>
<keyword evidence="5 10" id="KW-0418">Kinase</keyword>
<dbReference type="Gene3D" id="1.10.287.130">
    <property type="match status" value="1"/>
</dbReference>
<accession>A0A6P2CST8</accession>
<dbReference type="PANTHER" id="PTHR43065">
    <property type="entry name" value="SENSOR HISTIDINE KINASE"/>
    <property type="match status" value="1"/>
</dbReference>
<dbReference type="SUPFAM" id="SSF55874">
    <property type="entry name" value="ATPase domain of HSP90 chaperone/DNA topoisomerase II/histidine kinase"/>
    <property type="match status" value="1"/>
</dbReference>
<comment type="catalytic activity">
    <reaction evidence="1">
        <text>ATP + protein L-histidine = ADP + protein N-phospho-L-histidine.</text>
        <dbReference type="EC" id="2.7.13.3"/>
    </reaction>
</comment>
<dbReference type="SUPFAM" id="SSF47384">
    <property type="entry name" value="Homodimeric domain of signal transducing histidine kinase"/>
    <property type="match status" value="1"/>
</dbReference>
<dbReference type="GO" id="GO:0005524">
    <property type="term" value="F:ATP binding"/>
    <property type="evidence" value="ECO:0007669"/>
    <property type="project" value="UniProtKB-KW"/>
</dbReference>
<evidence type="ECO:0000256" key="2">
    <source>
        <dbReference type="ARBA" id="ARBA00012438"/>
    </source>
</evidence>
<dbReference type="InterPro" id="IPR003594">
    <property type="entry name" value="HATPase_dom"/>
</dbReference>
<dbReference type="Pfam" id="PF00512">
    <property type="entry name" value="HisKA"/>
    <property type="match status" value="1"/>
</dbReference>
<evidence type="ECO:0000256" key="4">
    <source>
        <dbReference type="ARBA" id="ARBA00022741"/>
    </source>
</evidence>
<dbReference type="Gene3D" id="3.30.565.10">
    <property type="entry name" value="Histidine kinase-like ATPase, C-terminal domain"/>
    <property type="match status" value="1"/>
</dbReference>
<evidence type="ECO:0000256" key="5">
    <source>
        <dbReference type="ARBA" id="ARBA00022777"/>
    </source>
</evidence>
<dbReference type="InterPro" id="IPR005467">
    <property type="entry name" value="His_kinase_dom"/>
</dbReference>
<evidence type="ECO:0000256" key="8">
    <source>
        <dbReference type="SAM" id="MobiDB-lite"/>
    </source>
</evidence>
<evidence type="ECO:0000256" key="1">
    <source>
        <dbReference type="ARBA" id="ARBA00000085"/>
    </source>
</evidence>
<dbReference type="GO" id="GO:0000155">
    <property type="term" value="F:phosphorelay sensor kinase activity"/>
    <property type="evidence" value="ECO:0007669"/>
    <property type="project" value="InterPro"/>
</dbReference>
<dbReference type="RefSeq" id="WP_162666902.1">
    <property type="nucleotide sequence ID" value="NZ_LR593886.1"/>
</dbReference>
<dbReference type="Proteomes" id="UP000464178">
    <property type="component" value="Chromosome"/>
</dbReference>
<evidence type="ECO:0000256" key="3">
    <source>
        <dbReference type="ARBA" id="ARBA00022679"/>
    </source>
</evidence>
<dbReference type="KEGG" id="gms:SOIL9_57410"/>
<dbReference type="EMBL" id="LR593886">
    <property type="protein sequence ID" value="VTR91973.1"/>
    <property type="molecule type" value="Genomic_DNA"/>
</dbReference>
<reference evidence="10 11" key="1">
    <citation type="submission" date="2019-05" db="EMBL/GenBank/DDBJ databases">
        <authorList>
            <consortium name="Science for Life Laboratories"/>
        </authorList>
    </citation>
    <scope>NUCLEOTIDE SEQUENCE [LARGE SCALE GENOMIC DNA]</scope>
    <source>
        <strain evidence="10">Soil9</strain>
    </source>
</reference>
<keyword evidence="4" id="KW-0547">Nucleotide-binding</keyword>
<keyword evidence="3" id="KW-0808">Transferase</keyword>
<protein>
    <recommendedName>
        <fullName evidence="2">histidine kinase</fullName>
        <ecNumber evidence="2">2.7.13.3</ecNumber>
    </recommendedName>
</protein>
<dbReference type="PANTHER" id="PTHR43065:SF46">
    <property type="entry name" value="C4-DICARBOXYLATE TRANSPORT SENSOR PROTEIN DCTB"/>
    <property type="match status" value="1"/>
</dbReference>
<evidence type="ECO:0000256" key="6">
    <source>
        <dbReference type="ARBA" id="ARBA00022840"/>
    </source>
</evidence>
<keyword evidence="7" id="KW-0902">Two-component regulatory system</keyword>
<evidence type="ECO:0000259" key="9">
    <source>
        <dbReference type="PROSITE" id="PS50109"/>
    </source>
</evidence>
<name>A0A6P2CST8_9BACT</name>
<dbReference type="Pfam" id="PF02518">
    <property type="entry name" value="HATPase_c"/>
    <property type="match status" value="1"/>
</dbReference>
<evidence type="ECO:0000313" key="11">
    <source>
        <dbReference type="Proteomes" id="UP000464178"/>
    </source>
</evidence>
<dbReference type="InterPro" id="IPR036890">
    <property type="entry name" value="HATPase_C_sf"/>
</dbReference>
<proteinExistence type="predicted"/>
<dbReference type="CDD" id="cd00082">
    <property type="entry name" value="HisKA"/>
    <property type="match status" value="1"/>
</dbReference>
<feature type="region of interest" description="Disordered" evidence="8">
    <location>
        <begin position="1"/>
        <end position="23"/>
    </location>
</feature>
<dbReference type="AlphaFoldDB" id="A0A6P2CST8"/>
<dbReference type="PROSITE" id="PS50109">
    <property type="entry name" value="HIS_KIN"/>
    <property type="match status" value="1"/>
</dbReference>
<sequence length="259" mass="27791">MLPPLSHAELKVSAAPEPDPHAEDRACEAQKMEALGRATAGATHDFNNLLTAINGFADLVLDRLPPDDPVREFVWQIRRAGESATLLNQQLAEFARPTRAKPPIDLNTLVHELVPIIDRVVGPDITVGVVLAPDLWATGAEHARVEQVLLDLCVRARDTMPRGGQLRIETVNVEPEEPGAGRCVRLVVADTGRGMIPGDQNKLFGSALMNQEPARALAPVFAAVQRIGGRVTISSVLGRGSTFNVDLPVALGPEPDGTR</sequence>
<gene>
    <name evidence="10" type="ORF">SOIL9_57410</name>
</gene>
<dbReference type="InterPro" id="IPR036097">
    <property type="entry name" value="HisK_dim/P_sf"/>
</dbReference>
<keyword evidence="11" id="KW-1185">Reference proteome</keyword>
<dbReference type="SMART" id="SM00388">
    <property type="entry name" value="HisKA"/>
    <property type="match status" value="1"/>
</dbReference>
<evidence type="ECO:0000256" key="7">
    <source>
        <dbReference type="ARBA" id="ARBA00023012"/>
    </source>
</evidence>
<evidence type="ECO:0000313" key="10">
    <source>
        <dbReference type="EMBL" id="VTR91973.1"/>
    </source>
</evidence>
<dbReference type="EC" id="2.7.13.3" evidence="2"/>
<organism evidence="10 11">
    <name type="scientific">Gemmata massiliana</name>
    <dbReference type="NCBI Taxonomy" id="1210884"/>
    <lineage>
        <taxon>Bacteria</taxon>
        <taxon>Pseudomonadati</taxon>
        <taxon>Planctomycetota</taxon>
        <taxon>Planctomycetia</taxon>
        <taxon>Gemmatales</taxon>
        <taxon>Gemmataceae</taxon>
        <taxon>Gemmata</taxon>
    </lineage>
</organism>
<dbReference type="SMART" id="SM00387">
    <property type="entry name" value="HATPase_c"/>
    <property type="match status" value="1"/>
</dbReference>